<dbReference type="RefSeq" id="WP_114706174.1">
    <property type="nucleotide sequence ID" value="NZ_QDKL01000001.1"/>
</dbReference>
<feature type="transmembrane region" description="Helical" evidence="1">
    <location>
        <begin position="29"/>
        <end position="45"/>
    </location>
</feature>
<dbReference type="InterPro" id="IPR000045">
    <property type="entry name" value="Prepilin_IV_endopep_pep"/>
</dbReference>
<keyword evidence="1" id="KW-0812">Transmembrane</keyword>
<dbReference type="Pfam" id="PF01478">
    <property type="entry name" value="Peptidase_A24"/>
    <property type="match status" value="1"/>
</dbReference>
<evidence type="ECO:0000256" key="1">
    <source>
        <dbReference type="SAM" id="Phobius"/>
    </source>
</evidence>
<keyword evidence="1" id="KW-0472">Membrane</keyword>
<keyword evidence="4" id="KW-1185">Reference proteome</keyword>
<accession>A0ABY0IPX8</accession>
<organism evidence="3 4">
    <name type="scientific">Halobacteriovorax vibrionivorans</name>
    <dbReference type="NCBI Taxonomy" id="2152716"/>
    <lineage>
        <taxon>Bacteria</taxon>
        <taxon>Pseudomonadati</taxon>
        <taxon>Bdellovibrionota</taxon>
        <taxon>Bacteriovoracia</taxon>
        <taxon>Bacteriovoracales</taxon>
        <taxon>Halobacteriovoraceae</taxon>
        <taxon>Halobacteriovorax</taxon>
    </lineage>
</organism>
<feature type="domain" description="Prepilin type IV endopeptidase peptidase" evidence="2">
    <location>
        <begin position="7"/>
        <end position="109"/>
    </location>
</feature>
<evidence type="ECO:0000313" key="4">
    <source>
        <dbReference type="Proteomes" id="UP000443582"/>
    </source>
</evidence>
<name>A0ABY0IPX8_9BACT</name>
<feature type="transmembrane region" description="Helical" evidence="1">
    <location>
        <begin position="98"/>
        <end position="119"/>
    </location>
</feature>
<evidence type="ECO:0000313" key="3">
    <source>
        <dbReference type="EMBL" id="RZF23227.1"/>
    </source>
</evidence>
<dbReference type="Gene3D" id="1.20.120.1220">
    <property type="match status" value="1"/>
</dbReference>
<comment type="caution">
    <text evidence="3">The sequence shown here is derived from an EMBL/GenBank/DDBJ whole genome shotgun (WGS) entry which is preliminary data.</text>
</comment>
<feature type="transmembrane region" description="Helical" evidence="1">
    <location>
        <begin position="140"/>
        <end position="160"/>
    </location>
</feature>
<dbReference type="Proteomes" id="UP000443582">
    <property type="component" value="Unassembled WGS sequence"/>
</dbReference>
<gene>
    <name evidence="3" type="ORF">DAY19_05515</name>
</gene>
<reference evidence="4" key="1">
    <citation type="journal article" date="2019" name="Int. J. Syst. Evol. Microbiol.">
        <title>Halobacteriovorax valvorus sp. nov., a novel prokaryotic predator isolated from coastal seawater of China.</title>
        <authorList>
            <person name="Chen M.-X."/>
        </authorList>
    </citation>
    <scope>NUCLEOTIDE SEQUENCE [LARGE SCALE GENOMIC DNA]</scope>
    <source>
        <strain evidence="4">BL9</strain>
    </source>
</reference>
<dbReference type="EMBL" id="QDKL01000001">
    <property type="protein sequence ID" value="RZF23227.1"/>
    <property type="molecule type" value="Genomic_DNA"/>
</dbReference>
<sequence length="168" mass="19257">MPVSVFIFLLVQLIYISYIDIQSRKIANAWSIGNIFLFIVLLFFFPNSYNLSVQTFLFPLGIFCAGFLLFILKIMGGGDSKYLASLFLIIPVEIQEQAFISLAVVTVIVGLSVFITNILKNWDFIVKAFKEGNLFQIKRIFGKKFAFAPVILVSWIFLGWKIKELIYF</sequence>
<evidence type="ECO:0000259" key="2">
    <source>
        <dbReference type="Pfam" id="PF01478"/>
    </source>
</evidence>
<keyword evidence="1" id="KW-1133">Transmembrane helix</keyword>
<feature type="transmembrane region" description="Helical" evidence="1">
    <location>
        <begin position="57"/>
        <end position="78"/>
    </location>
</feature>
<protein>
    <recommendedName>
        <fullName evidence="2">Prepilin type IV endopeptidase peptidase domain-containing protein</fullName>
    </recommendedName>
</protein>
<proteinExistence type="predicted"/>